<sequence>MPASVTARLGADFHKLWGASAVSNLGDGFGAVAAPLLVATLTTDPVSIAGAGLVQQLPWLLFALLSGAISDRIDRRRLIVVVDLARALLVGVLAVAIATDTVSLALLYCLLFMLGAGETLADTAAAGRLPAVVAPDLLAQANARLGLTFSVINMWLAKPLGAYLFATAAAVPFGVNAAAFVLAAWIAATMRPYSSLPRVPGGLLGDIREGVDWIRRHGPLRVLMVTMGLVQIPFCAAFATFVLYARERLGLGEIGFGLLVSTHAAGAMVGAAGAARLERRFGAAALLRAGLLIETATHLVLALTTSAWVAGVALALFSVHATIWGVVVSTVKARLVPDVLQGRIAGVHNLLDFTGVAAGTVLGGFLARWTGLTGPFWTAFGAMAVITLVAWRRLDGALDAGGPARSR</sequence>
<feature type="transmembrane region" description="Helical" evidence="7">
    <location>
        <begin position="256"/>
        <end position="274"/>
    </location>
</feature>
<feature type="transmembrane region" description="Helical" evidence="7">
    <location>
        <begin position="46"/>
        <end position="66"/>
    </location>
</feature>
<protein>
    <submittedName>
        <fullName evidence="9">MFS transporter</fullName>
    </submittedName>
</protein>
<feature type="transmembrane region" description="Helical" evidence="7">
    <location>
        <begin position="222"/>
        <end position="244"/>
    </location>
</feature>
<feature type="transmembrane region" description="Helical" evidence="7">
    <location>
        <begin position="162"/>
        <end position="188"/>
    </location>
</feature>
<evidence type="ECO:0000313" key="9">
    <source>
        <dbReference type="EMBL" id="MEV0361736.1"/>
    </source>
</evidence>
<keyword evidence="5 7" id="KW-1133">Transmembrane helix</keyword>
<evidence type="ECO:0000256" key="6">
    <source>
        <dbReference type="ARBA" id="ARBA00023136"/>
    </source>
</evidence>
<dbReference type="CDD" id="cd06173">
    <property type="entry name" value="MFS_MefA_like"/>
    <property type="match status" value="1"/>
</dbReference>
<evidence type="ECO:0000256" key="3">
    <source>
        <dbReference type="ARBA" id="ARBA00022475"/>
    </source>
</evidence>
<keyword evidence="10" id="KW-1185">Reference proteome</keyword>
<feature type="domain" description="Major facilitator superfamily (MFS) profile" evidence="8">
    <location>
        <begin position="219"/>
        <end position="407"/>
    </location>
</feature>
<evidence type="ECO:0000259" key="8">
    <source>
        <dbReference type="PROSITE" id="PS50850"/>
    </source>
</evidence>
<accession>A0ABV3F217</accession>
<dbReference type="Pfam" id="PF05977">
    <property type="entry name" value="MFS_3"/>
    <property type="match status" value="1"/>
</dbReference>
<evidence type="ECO:0000256" key="1">
    <source>
        <dbReference type="ARBA" id="ARBA00004651"/>
    </source>
</evidence>
<dbReference type="PROSITE" id="PS50850">
    <property type="entry name" value="MFS"/>
    <property type="match status" value="1"/>
</dbReference>
<dbReference type="Gene3D" id="1.20.1250.20">
    <property type="entry name" value="MFS general substrate transporter like domains"/>
    <property type="match status" value="1"/>
</dbReference>
<evidence type="ECO:0000256" key="5">
    <source>
        <dbReference type="ARBA" id="ARBA00022989"/>
    </source>
</evidence>
<dbReference type="Proteomes" id="UP001551658">
    <property type="component" value="Unassembled WGS sequence"/>
</dbReference>
<dbReference type="PANTHER" id="PTHR23513:SF6">
    <property type="entry name" value="MAJOR FACILITATOR SUPERFAMILY ASSOCIATED DOMAIN-CONTAINING PROTEIN"/>
    <property type="match status" value="1"/>
</dbReference>
<evidence type="ECO:0000256" key="7">
    <source>
        <dbReference type="SAM" id="Phobius"/>
    </source>
</evidence>
<dbReference type="SUPFAM" id="SSF103473">
    <property type="entry name" value="MFS general substrate transporter"/>
    <property type="match status" value="1"/>
</dbReference>
<dbReference type="InterPro" id="IPR036259">
    <property type="entry name" value="MFS_trans_sf"/>
</dbReference>
<dbReference type="EMBL" id="JBFAIH010000001">
    <property type="protein sequence ID" value="MEV0361736.1"/>
    <property type="molecule type" value="Genomic_DNA"/>
</dbReference>
<gene>
    <name evidence="9" type="ORF">AB0H72_03455</name>
</gene>
<keyword evidence="3" id="KW-1003">Cell membrane</keyword>
<dbReference type="RefSeq" id="WP_357972980.1">
    <property type="nucleotide sequence ID" value="NZ_JBFAIH010000001.1"/>
</dbReference>
<evidence type="ECO:0000313" key="10">
    <source>
        <dbReference type="Proteomes" id="UP001551658"/>
    </source>
</evidence>
<proteinExistence type="predicted"/>
<dbReference type="InterPro" id="IPR020846">
    <property type="entry name" value="MFS_dom"/>
</dbReference>
<comment type="caution">
    <text evidence="9">The sequence shown here is derived from an EMBL/GenBank/DDBJ whole genome shotgun (WGS) entry which is preliminary data.</text>
</comment>
<reference evidence="9 10" key="1">
    <citation type="submission" date="2024-06" db="EMBL/GenBank/DDBJ databases">
        <title>The Natural Products Discovery Center: Release of the First 8490 Sequenced Strains for Exploring Actinobacteria Biosynthetic Diversity.</title>
        <authorList>
            <person name="Kalkreuter E."/>
            <person name="Kautsar S.A."/>
            <person name="Yang D."/>
            <person name="Bader C.D."/>
            <person name="Teijaro C.N."/>
            <person name="Fluegel L."/>
            <person name="Davis C.M."/>
            <person name="Simpson J.R."/>
            <person name="Lauterbach L."/>
            <person name="Steele A.D."/>
            <person name="Gui C."/>
            <person name="Meng S."/>
            <person name="Li G."/>
            <person name="Viehrig K."/>
            <person name="Ye F."/>
            <person name="Su P."/>
            <person name="Kiefer A.F."/>
            <person name="Nichols A."/>
            <person name="Cepeda A.J."/>
            <person name="Yan W."/>
            <person name="Fan B."/>
            <person name="Jiang Y."/>
            <person name="Adhikari A."/>
            <person name="Zheng C.-J."/>
            <person name="Schuster L."/>
            <person name="Cowan T.M."/>
            <person name="Smanski M.J."/>
            <person name="Chevrette M.G."/>
            <person name="De Carvalho L.P.S."/>
            <person name="Shen B."/>
        </authorList>
    </citation>
    <scope>NUCLEOTIDE SEQUENCE [LARGE SCALE GENOMIC DNA]</scope>
    <source>
        <strain evidence="9 10">NPDC050671</strain>
    </source>
</reference>
<evidence type="ECO:0000256" key="4">
    <source>
        <dbReference type="ARBA" id="ARBA00022692"/>
    </source>
</evidence>
<evidence type="ECO:0000256" key="2">
    <source>
        <dbReference type="ARBA" id="ARBA00022448"/>
    </source>
</evidence>
<comment type="subcellular location">
    <subcellularLocation>
        <location evidence="1">Cell membrane</location>
        <topology evidence="1">Multi-pass membrane protein</topology>
    </subcellularLocation>
</comment>
<keyword evidence="6 7" id="KW-0472">Membrane</keyword>
<feature type="transmembrane region" description="Helical" evidence="7">
    <location>
        <begin position="307"/>
        <end position="329"/>
    </location>
</feature>
<dbReference type="InterPro" id="IPR010290">
    <property type="entry name" value="TM_effector"/>
</dbReference>
<feature type="transmembrane region" description="Helical" evidence="7">
    <location>
        <begin position="375"/>
        <end position="391"/>
    </location>
</feature>
<keyword evidence="4 7" id="KW-0812">Transmembrane</keyword>
<name>A0ABV3F217_9NOCA</name>
<dbReference type="PANTHER" id="PTHR23513">
    <property type="entry name" value="INTEGRAL MEMBRANE EFFLUX PROTEIN-RELATED"/>
    <property type="match status" value="1"/>
</dbReference>
<organism evidence="9 10">
    <name type="scientific">Nocardia fusca</name>
    <dbReference type="NCBI Taxonomy" id="941183"/>
    <lineage>
        <taxon>Bacteria</taxon>
        <taxon>Bacillati</taxon>
        <taxon>Actinomycetota</taxon>
        <taxon>Actinomycetes</taxon>
        <taxon>Mycobacteriales</taxon>
        <taxon>Nocardiaceae</taxon>
        <taxon>Nocardia</taxon>
    </lineage>
</organism>
<keyword evidence="2" id="KW-0813">Transport</keyword>